<sequence length="76" mass="8446">MDRGFRRKINPGIELLSQWATPQVSSPLPRFTAEFGMGSEWDHGARDTRKLGENTLKTAATSQKSLKNDVVKPSVC</sequence>
<dbReference type="EMBL" id="BDQK01000013">
    <property type="protein sequence ID" value="GBF81578.1"/>
    <property type="molecule type" value="Genomic_DNA"/>
</dbReference>
<evidence type="ECO:0000313" key="2">
    <source>
        <dbReference type="Proteomes" id="UP000287247"/>
    </source>
</evidence>
<protein>
    <submittedName>
        <fullName evidence="1">RNA polymerase sigma factor</fullName>
    </submittedName>
</protein>
<dbReference type="Proteomes" id="UP000287247">
    <property type="component" value="Unassembled WGS sequence"/>
</dbReference>
<dbReference type="AlphaFoldDB" id="A0A401IJV9"/>
<organism evidence="1 2">
    <name type="scientific">Aphanothece sacrum FPU1</name>
    <dbReference type="NCBI Taxonomy" id="1920663"/>
    <lineage>
        <taxon>Bacteria</taxon>
        <taxon>Bacillati</taxon>
        <taxon>Cyanobacteriota</taxon>
        <taxon>Cyanophyceae</taxon>
        <taxon>Oscillatoriophycideae</taxon>
        <taxon>Chroococcales</taxon>
        <taxon>Aphanothecaceae</taxon>
        <taxon>Aphanothece</taxon>
    </lineage>
</organism>
<comment type="caution">
    <text evidence="1">The sequence shown here is derived from an EMBL/GenBank/DDBJ whole genome shotgun (WGS) entry which is preliminary data.</text>
</comment>
<keyword evidence="2" id="KW-1185">Reference proteome</keyword>
<gene>
    <name evidence="1" type="ORF">AsFPU1_2992</name>
</gene>
<reference evidence="2" key="1">
    <citation type="submission" date="2017-05" db="EMBL/GenBank/DDBJ databases">
        <title>Physiological properties and genetic analysis related to exopolysaccharide production of fresh-water unicellular cyanobacterium Aphanothece sacrum, Suizenji Nori, that has been cultured as a food source in Japan.</title>
        <authorList>
            <person name="Kanesaki Y."/>
            <person name="Yoshikawa S."/>
            <person name="Ohki K."/>
        </authorList>
    </citation>
    <scope>NUCLEOTIDE SEQUENCE [LARGE SCALE GENOMIC DNA]</scope>
    <source>
        <strain evidence="2">FPU1</strain>
    </source>
</reference>
<name>A0A401IJV9_APHSA</name>
<proteinExistence type="predicted"/>
<accession>A0A401IJV9</accession>
<evidence type="ECO:0000313" key="1">
    <source>
        <dbReference type="EMBL" id="GBF81578.1"/>
    </source>
</evidence>